<gene>
    <name evidence="1" type="ORF">BEWA_033400</name>
</gene>
<evidence type="ECO:0000313" key="1">
    <source>
        <dbReference type="EMBL" id="AFZ80487.1"/>
    </source>
</evidence>
<dbReference type="GeneID" id="15803805"/>
<dbReference type="AlphaFoldDB" id="L0AY29"/>
<dbReference type="RefSeq" id="XP_004830153.1">
    <property type="nucleotide sequence ID" value="XM_004830096.1"/>
</dbReference>
<reference evidence="1 2" key="1">
    <citation type="journal article" date="2012" name="BMC Genomics">
        <title>Comparative genomic analysis and phylogenetic position of Theileria equi.</title>
        <authorList>
            <person name="Kappmeyer L.S."/>
            <person name="Thiagarajan M."/>
            <person name="Herndon D.R."/>
            <person name="Ramsay J.D."/>
            <person name="Caler E."/>
            <person name="Djikeng A."/>
            <person name="Gillespie J.J."/>
            <person name="Lau A.O."/>
            <person name="Roalson E.H."/>
            <person name="Silva J.C."/>
            <person name="Silva M.G."/>
            <person name="Suarez C.E."/>
            <person name="Ueti M.W."/>
            <person name="Nene V.M."/>
            <person name="Mealey R.H."/>
            <person name="Knowles D.P."/>
            <person name="Brayton K.A."/>
        </authorList>
    </citation>
    <scope>NUCLEOTIDE SEQUENCE [LARGE SCALE GENOMIC DNA]</scope>
    <source>
        <strain evidence="1 2">WA</strain>
    </source>
</reference>
<dbReference type="VEuPathDB" id="PiroplasmaDB:BEWA_033400"/>
<dbReference type="KEGG" id="beq:BEWA_033400"/>
<dbReference type="Proteomes" id="UP000031512">
    <property type="component" value="Chromosome 1"/>
</dbReference>
<dbReference type="EMBL" id="CP001669">
    <property type="protein sequence ID" value="AFZ80487.1"/>
    <property type="molecule type" value="Genomic_DNA"/>
</dbReference>
<accession>L0AY29</accession>
<sequence length="66" mass="7502">MIFCAVNRSGLKDTGETIHFPIRKIYAIADTFSLILPYIISYLHKGNKIINGIPNSYYFCSSLVQM</sequence>
<keyword evidence="2" id="KW-1185">Reference proteome</keyword>
<evidence type="ECO:0000313" key="2">
    <source>
        <dbReference type="Proteomes" id="UP000031512"/>
    </source>
</evidence>
<proteinExistence type="predicted"/>
<name>L0AY29_THEEQ</name>
<organism evidence="1 2">
    <name type="scientific">Theileria equi strain WA</name>
    <dbReference type="NCBI Taxonomy" id="1537102"/>
    <lineage>
        <taxon>Eukaryota</taxon>
        <taxon>Sar</taxon>
        <taxon>Alveolata</taxon>
        <taxon>Apicomplexa</taxon>
        <taxon>Aconoidasida</taxon>
        <taxon>Piroplasmida</taxon>
        <taxon>Theileriidae</taxon>
        <taxon>Theileria</taxon>
    </lineage>
</organism>
<protein>
    <submittedName>
        <fullName evidence="1">Uncharacterized protein</fullName>
    </submittedName>
</protein>